<proteinExistence type="predicted"/>
<dbReference type="InterPro" id="IPR043917">
    <property type="entry name" value="DUF5753"/>
</dbReference>
<gene>
    <name evidence="2" type="ORF">JOD64_006348</name>
</gene>
<comment type="caution">
    <text evidence="2">The sequence shown here is derived from an EMBL/GenBank/DDBJ whole genome shotgun (WGS) entry which is preliminary data.</text>
</comment>
<name>A0ABS2M3X6_9ACTN</name>
<dbReference type="Pfam" id="PF19054">
    <property type="entry name" value="DUF5753"/>
    <property type="match status" value="1"/>
</dbReference>
<accession>A0ABS2M3X6</accession>
<dbReference type="Proteomes" id="UP000764837">
    <property type="component" value="Unassembled WGS sequence"/>
</dbReference>
<keyword evidence="3" id="KW-1185">Reference proteome</keyword>
<reference evidence="2 3" key="1">
    <citation type="submission" date="2021-01" db="EMBL/GenBank/DDBJ databases">
        <title>Sequencing the genomes of 1000 actinobacteria strains.</title>
        <authorList>
            <person name="Klenk H.-P."/>
        </authorList>
    </citation>
    <scope>NUCLEOTIDE SEQUENCE [LARGE SCALE GENOMIC DNA]</scope>
    <source>
        <strain evidence="2 3">DSM 100204</strain>
    </source>
</reference>
<evidence type="ECO:0000259" key="1">
    <source>
        <dbReference type="Pfam" id="PF19054"/>
    </source>
</evidence>
<organism evidence="2 3">
    <name type="scientific">Micromonospora luteifusca</name>
    <dbReference type="NCBI Taxonomy" id="709860"/>
    <lineage>
        <taxon>Bacteria</taxon>
        <taxon>Bacillati</taxon>
        <taxon>Actinomycetota</taxon>
        <taxon>Actinomycetes</taxon>
        <taxon>Micromonosporales</taxon>
        <taxon>Micromonosporaceae</taxon>
        <taxon>Micromonospora</taxon>
    </lineage>
</organism>
<protein>
    <recommendedName>
        <fullName evidence="1">DUF5753 domain-containing protein</fullName>
    </recommendedName>
</protein>
<sequence length="309" mass="33835">MLARRERPRCERVRRVRSPAGRAVNTALCPGSLDKHTALSNLFRAAGLFLERDGMNHAFVAALAAAGHTAESLAGRIGVHPKTVARWANPGHIPQSRHRSTVAELLAKDADALWPDVVRRREPVWFRPWVDLEREAVTLRSFELTWVPGLLQTEAYARATLAGGVLTPEAVVEFAEARINRQAILGRGGGPLLIAVLDEGVLRRRVGDDRALMAVQLARLVEYAELGSVQLHIVPADAPSYPGLDGPFTIADMPDGSRVAHVDSPAQAQILDQPSDLVSLERRWERIRGEALPRGRSLALLREAAASWT</sequence>
<feature type="domain" description="DUF5753" evidence="1">
    <location>
        <begin position="127"/>
        <end position="303"/>
    </location>
</feature>
<dbReference type="InterPro" id="IPR010982">
    <property type="entry name" value="Lambda_DNA-bd_dom_sf"/>
</dbReference>
<dbReference type="Gene3D" id="1.10.260.40">
    <property type="entry name" value="lambda repressor-like DNA-binding domains"/>
    <property type="match status" value="1"/>
</dbReference>
<dbReference type="EMBL" id="JAFBBP010000001">
    <property type="protein sequence ID" value="MBM7495126.1"/>
    <property type="molecule type" value="Genomic_DNA"/>
</dbReference>
<evidence type="ECO:0000313" key="2">
    <source>
        <dbReference type="EMBL" id="MBM7495126.1"/>
    </source>
</evidence>
<evidence type="ECO:0000313" key="3">
    <source>
        <dbReference type="Proteomes" id="UP000764837"/>
    </source>
</evidence>